<protein>
    <recommendedName>
        <fullName evidence="4">DUF4219 domain-containing protein</fullName>
    </recommendedName>
</protein>
<organism evidence="2 3">
    <name type="scientific">Peronospora matthiolae</name>
    <dbReference type="NCBI Taxonomy" id="2874970"/>
    <lineage>
        <taxon>Eukaryota</taxon>
        <taxon>Sar</taxon>
        <taxon>Stramenopiles</taxon>
        <taxon>Oomycota</taxon>
        <taxon>Peronosporomycetes</taxon>
        <taxon>Peronosporales</taxon>
        <taxon>Peronosporaceae</taxon>
        <taxon>Peronospora</taxon>
    </lineage>
</organism>
<reference evidence="2" key="1">
    <citation type="submission" date="2024-01" db="EMBL/GenBank/DDBJ databases">
        <authorList>
            <person name="Webb A."/>
        </authorList>
    </citation>
    <scope>NUCLEOTIDE SEQUENCE</scope>
    <source>
        <strain evidence="2">Pm1</strain>
    </source>
</reference>
<evidence type="ECO:0000313" key="3">
    <source>
        <dbReference type="Proteomes" id="UP001162060"/>
    </source>
</evidence>
<dbReference type="AlphaFoldDB" id="A0AAV1UA00"/>
<accession>A0AAV1UA00</accession>
<dbReference type="Proteomes" id="UP001162060">
    <property type="component" value="Unassembled WGS sequence"/>
</dbReference>
<proteinExistence type="predicted"/>
<evidence type="ECO:0008006" key="4">
    <source>
        <dbReference type="Google" id="ProtNLM"/>
    </source>
</evidence>
<feature type="region of interest" description="Disordered" evidence="1">
    <location>
        <begin position="47"/>
        <end position="66"/>
    </location>
</feature>
<name>A0AAV1UA00_9STRA</name>
<comment type="caution">
    <text evidence="2">The sequence shown here is derived from an EMBL/GenBank/DDBJ whole genome shotgun (WGS) entry which is preliminary data.</text>
</comment>
<sequence length="66" mass="7614">MSSTSNASIDKFNGENYATWSRYMRSVFLTKSVWHVVSREGDSDFFFTDPPERPMTTSRQATSRLV</sequence>
<evidence type="ECO:0000256" key="1">
    <source>
        <dbReference type="SAM" id="MobiDB-lite"/>
    </source>
</evidence>
<feature type="compositionally biased region" description="Polar residues" evidence="1">
    <location>
        <begin position="55"/>
        <end position="66"/>
    </location>
</feature>
<gene>
    <name evidence="2" type="ORF">PM001_LOCUS16804</name>
</gene>
<dbReference type="EMBL" id="CAKLBY020000181">
    <property type="protein sequence ID" value="CAK7931654.1"/>
    <property type="molecule type" value="Genomic_DNA"/>
</dbReference>
<evidence type="ECO:0000313" key="2">
    <source>
        <dbReference type="EMBL" id="CAK7931654.1"/>
    </source>
</evidence>